<dbReference type="Gene3D" id="1.10.1660.10">
    <property type="match status" value="1"/>
</dbReference>
<dbReference type="InterPro" id="IPR011256">
    <property type="entry name" value="Reg_factor_effector_dom_sf"/>
</dbReference>
<dbReference type="EMBL" id="BJVQ01000006">
    <property type="protein sequence ID" value="GEL45602.1"/>
    <property type="molecule type" value="Genomic_DNA"/>
</dbReference>
<dbReference type="SMART" id="SM00871">
    <property type="entry name" value="AraC_E_bind"/>
    <property type="match status" value="1"/>
</dbReference>
<comment type="caution">
    <text evidence="3">The sequence shown here is derived from an EMBL/GenBank/DDBJ whole genome shotgun (WGS) entry which is preliminary data.</text>
</comment>
<dbReference type="Gene3D" id="3.20.80.10">
    <property type="entry name" value="Regulatory factor, effector binding domain"/>
    <property type="match status" value="1"/>
</dbReference>
<sequence length="279" mass="30768">MDMTRSEARLFTIGEFSRLARISVRMLRHYDDRGLLPPASVDASSGYRFYAPGQLHTAARICALRDAGFPIAEIARLLPVLDRPAVVRQALDDQRDRLLADAEDVRRRIERVDHLITTLEESAMSIDVRRTTVPAMTLAALRDVIPTYADEGALWQRLQPAFAASGAVPAPGGAVGATFYDEGYQERDVDVEIWIEVAEPFADTDGLRCVEVPARDVVAATSTGPYEQVSGVTAALGDWIAEHELEMDGPMFDVYRVGPGTEPDPARWVTDVCQPVRSR</sequence>
<evidence type="ECO:0000313" key="4">
    <source>
        <dbReference type="Proteomes" id="UP000321723"/>
    </source>
</evidence>
<evidence type="ECO:0000256" key="1">
    <source>
        <dbReference type="ARBA" id="ARBA00023125"/>
    </source>
</evidence>
<dbReference type="SUPFAM" id="SSF55136">
    <property type="entry name" value="Probable bacterial effector-binding domain"/>
    <property type="match status" value="1"/>
</dbReference>
<dbReference type="InterPro" id="IPR000551">
    <property type="entry name" value="MerR-type_HTH_dom"/>
</dbReference>
<dbReference type="GO" id="GO:0003677">
    <property type="term" value="F:DNA binding"/>
    <property type="evidence" value="ECO:0007669"/>
    <property type="project" value="UniProtKB-KW"/>
</dbReference>
<proteinExistence type="predicted"/>
<dbReference type="SUPFAM" id="SSF46955">
    <property type="entry name" value="Putative DNA-binding domain"/>
    <property type="match status" value="1"/>
</dbReference>
<dbReference type="SMART" id="SM00422">
    <property type="entry name" value="HTH_MERR"/>
    <property type="match status" value="1"/>
</dbReference>
<dbReference type="Pfam" id="PF06445">
    <property type="entry name" value="GyrI-like"/>
    <property type="match status" value="1"/>
</dbReference>
<dbReference type="CDD" id="cd01107">
    <property type="entry name" value="HTH_BmrR"/>
    <property type="match status" value="1"/>
</dbReference>
<evidence type="ECO:0000313" key="3">
    <source>
        <dbReference type="EMBL" id="GEL45602.1"/>
    </source>
</evidence>
<name>A0A511F8N1_9CELL</name>
<dbReference type="Pfam" id="PF13411">
    <property type="entry name" value="MerR_1"/>
    <property type="match status" value="1"/>
</dbReference>
<dbReference type="PANTHER" id="PTHR30204:SF97">
    <property type="entry name" value="MERR FAMILY REGULATORY PROTEIN"/>
    <property type="match status" value="1"/>
</dbReference>
<gene>
    <name evidence="3" type="ORF">CHO01_07180</name>
</gene>
<dbReference type="InterPro" id="IPR009061">
    <property type="entry name" value="DNA-bd_dom_put_sf"/>
</dbReference>
<dbReference type="InterPro" id="IPR029442">
    <property type="entry name" value="GyrI-like"/>
</dbReference>
<organism evidence="3 4">
    <name type="scientific">Cellulomonas hominis</name>
    <dbReference type="NCBI Taxonomy" id="156981"/>
    <lineage>
        <taxon>Bacteria</taxon>
        <taxon>Bacillati</taxon>
        <taxon>Actinomycetota</taxon>
        <taxon>Actinomycetes</taxon>
        <taxon>Micrococcales</taxon>
        <taxon>Cellulomonadaceae</taxon>
        <taxon>Cellulomonas</taxon>
    </lineage>
</organism>
<feature type="domain" description="HTH merR-type" evidence="2">
    <location>
        <begin position="10"/>
        <end position="80"/>
    </location>
</feature>
<dbReference type="PANTHER" id="PTHR30204">
    <property type="entry name" value="REDOX-CYCLING DRUG-SENSING TRANSCRIPTIONAL ACTIVATOR SOXR"/>
    <property type="match status" value="1"/>
</dbReference>
<dbReference type="PROSITE" id="PS50937">
    <property type="entry name" value="HTH_MERR_2"/>
    <property type="match status" value="1"/>
</dbReference>
<accession>A0A511F8N1</accession>
<keyword evidence="4" id="KW-1185">Reference proteome</keyword>
<dbReference type="PROSITE" id="PS00552">
    <property type="entry name" value="HTH_MERR_1"/>
    <property type="match status" value="1"/>
</dbReference>
<dbReference type="AlphaFoldDB" id="A0A511F8N1"/>
<dbReference type="InterPro" id="IPR010499">
    <property type="entry name" value="AraC_E-bd"/>
</dbReference>
<dbReference type="OrthoDB" id="7849865at2"/>
<dbReference type="Proteomes" id="UP000321723">
    <property type="component" value="Unassembled WGS sequence"/>
</dbReference>
<protein>
    <submittedName>
        <fullName evidence="3">MerR family transcriptional regulator</fullName>
    </submittedName>
</protein>
<keyword evidence="1" id="KW-0238">DNA-binding</keyword>
<dbReference type="InterPro" id="IPR047057">
    <property type="entry name" value="MerR_fam"/>
</dbReference>
<evidence type="ECO:0000259" key="2">
    <source>
        <dbReference type="PROSITE" id="PS50937"/>
    </source>
</evidence>
<reference evidence="3 4" key="1">
    <citation type="submission" date="2019-07" db="EMBL/GenBank/DDBJ databases">
        <title>Whole genome shotgun sequence of Cellulomonas hominis NBRC 16055.</title>
        <authorList>
            <person name="Hosoyama A."/>
            <person name="Uohara A."/>
            <person name="Ohji S."/>
            <person name="Ichikawa N."/>
        </authorList>
    </citation>
    <scope>NUCLEOTIDE SEQUENCE [LARGE SCALE GENOMIC DNA]</scope>
    <source>
        <strain evidence="3 4">NBRC 16055</strain>
    </source>
</reference>
<dbReference type="GO" id="GO:0003700">
    <property type="term" value="F:DNA-binding transcription factor activity"/>
    <property type="evidence" value="ECO:0007669"/>
    <property type="project" value="InterPro"/>
</dbReference>